<dbReference type="Pfam" id="PF07927">
    <property type="entry name" value="HicA_toxin"/>
    <property type="match status" value="1"/>
</dbReference>
<dbReference type="EMBL" id="JADJUC010000010">
    <property type="protein sequence ID" value="MBK8524549.1"/>
    <property type="molecule type" value="Genomic_DNA"/>
</dbReference>
<gene>
    <name evidence="1" type="ORF">IPL58_10820</name>
</gene>
<evidence type="ECO:0000313" key="2">
    <source>
        <dbReference type="Proteomes" id="UP000886689"/>
    </source>
</evidence>
<sequence>MNATHRKTLEAIFTDPVSKSLQWRGIESLLVAIGCRVVEGNGSRLRFEKGGIIGTFHRPHPAKEAKPYQVRDARLYLENLGVKP</sequence>
<organism evidence="1 2">
    <name type="scientific">Candidatus Proximibacter danicus</name>
    <dbReference type="NCBI Taxonomy" id="2954365"/>
    <lineage>
        <taxon>Bacteria</taxon>
        <taxon>Pseudomonadati</taxon>
        <taxon>Pseudomonadota</taxon>
        <taxon>Betaproteobacteria</taxon>
        <taxon>Candidatus Proximibacter</taxon>
    </lineage>
</organism>
<reference evidence="1" key="1">
    <citation type="submission" date="2020-10" db="EMBL/GenBank/DDBJ databases">
        <title>Connecting structure to function with the recovery of over 1000 high-quality activated sludge metagenome-assembled genomes encoding full-length rRNA genes using long-read sequencing.</title>
        <authorList>
            <person name="Singleton C.M."/>
            <person name="Petriglieri F."/>
            <person name="Kristensen J.M."/>
            <person name="Kirkegaard R.H."/>
            <person name="Michaelsen T.Y."/>
            <person name="Andersen M.H."/>
            <person name="Karst S.M."/>
            <person name="Dueholm M.S."/>
            <person name="Nielsen P.H."/>
            <person name="Albertsen M."/>
        </authorList>
    </citation>
    <scope>NUCLEOTIDE SEQUENCE</scope>
    <source>
        <strain evidence="1">Hirt_18-Q3-R61-65_BATAC.395</strain>
    </source>
</reference>
<comment type="caution">
    <text evidence="1">The sequence shown here is derived from an EMBL/GenBank/DDBJ whole genome shotgun (WGS) entry which is preliminary data.</text>
</comment>
<name>A0A9D7PT76_9PROT</name>
<dbReference type="AlphaFoldDB" id="A0A9D7PT76"/>
<protein>
    <submittedName>
        <fullName evidence="1">Type II toxin-antitoxin system HicA family toxin</fullName>
    </submittedName>
</protein>
<dbReference type="GO" id="GO:0003729">
    <property type="term" value="F:mRNA binding"/>
    <property type="evidence" value="ECO:0007669"/>
    <property type="project" value="InterPro"/>
</dbReference>
<dbReference type="SUPFAM" id="SSF54786">
    <property type="entry name" value="YcfA/nrd intein domain"/>
    <property type="match status" value="1"/>
</dbReference>
<dbReference type="InterPro" id="IPR012933">
    <property type="entry name" value="HicA_mRNA_interferase"/>
</dbReference>
<accession>A0A9D7PT76</accession>
<evidence type="ECO:0000313" key="1">
    <source>
        <dbReference type="EMBL" id="MBK8524549.1"/>
    </source>
</evidence>
<dbReference type="Proteomes" id="UP000886689">
    <property type="component" value="Unassembled WGS sequence"/>
</dbReference>
<proteinExistence type="predicted"/>